<keyword evidence="2 7" id="KW-0812">Transmembrane</keyword>
<evidence type="ECO:0000256" key="6">
    <source>
        <dbReference type="SAM" id="MobiDB-lite"/>
    </source>
</evidence>
<feature type="transmembrane region" description="Helical" evidence="7">
    <location>
        <begin position="26"/>
        <end position="47"/>
    </location>
</feature>
<accession>A0A2P8AJB6</accession>
<dbReference type="GO" id="GO:0016020">
    <property type="term" value="C:membrane"/>
    <property type="evidence" value="ECO:0007669"/>
    <property type="project" value="UniProtKB-SubCell"/>
</dbReference>
<proteinExistence type="inferred from homology"/>
<keyword evidence="4 7" id="KW-0472">Membrane</keyword>
<dbReference type="AlphaFoldDB" id="A0A2P8AJB6"/>
<evidence type="ECO:0000256" key="4">
    <source>
        <dbReference type="ARBA" id="ARBA00023136"/>
    </source>
</evidence>
<name>A0A2P8AJB6_9PEZI</name>
<keyword evidence="10" id="KW-1185">Reference proteome</keyword>
<protein>
    <recommendedName>
        <fullName evidence="8">Rhodopsin domain-containing protein</fullName>
    </recommendedName>
</protein>
<feature type="domain" description="Rhodopsin" evidence="8">
    <location>
        <begin position="43"/>
        <end position="283"/>
    </location>
</feature>
<evidence type="ECO:0000256" key="7">
    <source>
        <dbReference type="SAM" id="Phobius"/>
    </source>
</evidence>
<dbReference type="EMBL" id="NHZQ01000003">
    <property type="protein sequence ID" value="PSK60573.1"/>
    <property type="molecule type" value="Genomic_DNA"/>
</dbReference>
<comment type="caution">
    <text evidence="9">The sequence shown here is derived from an EMBL/GenBank/DDBJ whole genome shotgun (WGS) entry which is preliminary data.</text>
</comment>
<comment type="similarity">
    <text evidence="5">Belongs to the SAT4 family.</text>
</comment>
<dbReference type="Proteomes" id="UP000243723">
    <property type="component" value="Unassembled WGS sequence"/>
</dbReference>
<feature type="compositionally biased region" description="Polar residues" evidence="6">
    <location>
        <begin position="400"/>
        <end position="412"/>
    </location>
</feature>
<evidence type="ECO:0000256" key="1">
    <source>
        <dbReference type="ARBA" id="ARBA00004141"/>
    </source>
</evidence>
<feature type="transmembrane region" description="Helical" evidence="7">
    <location>
        <begin position="258"/>
        <end position="278"/>
    </location>
</feature>
<organism evidence="9 10">
    <name type="scientific">Elsinoe australis</name>
    <dbReference type="NCBI Taxonomy" id="40998"/>
    <lineage>
        <taxon>Eukaryota</taxon>
        <taxon>Fungi</taxon>
        <taxon>Dikarya</taxon>
        <taxon>Ascomycota</taxon>
        <taxon>Pezizomycotina</taxon>
        <taxon>Dothideomycetes</taxon>
        <taxon>Dothideomycetidae</taxon>
        <taxon>Myriangiales</taxon>
        <taxon>Elsinoaceae</taxon>
        <taxon>Elsinoe</taxon>
    </lineage>
</organism>
<evidence type="ECO:0000256" key="3">
    <source>
        <dbReference type="ARBA" id="ARBA00022989"/>
    </source>
</evidence>
<dbReference type="STRING" id="40998.A0A2P8AJB6"/>
<feature type="region of interest" description="Disordered" evidence="6">
    <location>
        <begin position="377"/>
        <end position="412"/>
    </location>
</feature>
<evidence type="ECO:0000256" key="2">
    <source>
        <dbReference type="ARBA" id="ARBA00022692"/>
    </source>
</evidence>
<keyword evidence="3 7" id="KW-1133">Transmembrane helix</keyword>
<dbReference type="OrthoDB" id="5022096at2759"/>
<comment type="subcellular location">
    <subcellularLocation>
        <location evidence="1">Membrane</location>
        <topology evidence="1">Multi-pass membrane protein</topology>
    </subcellularLocation>
</comment>
<sequence length="499" mass="55518">MPAILVERSHAIGSPEYNAEDNSGKILTFLGVTGGLALLVVMLRIYVRQFMLRFTGADDITMIFAMFFGVAVFICFCGESQNGLGRHITVITPDELQGFAHWSFYHNLFVLAGICLAKISICLLLIRLVKHRGYVWFLWALLIFLAVYHIACELTIIFACVPTRALWDQSAMATAKCINLRVFTVLGVVNSAINIFTDVLLALLPIPVILSMQLNKRTKAALSFVMLLGFIAVGAGAVKLKWQLVYFSDPDRMFRNRFPIWAAIELYFAILAASLPTLKPLLAKALSATKSSLEESSNANRCANKRRTRLQDDYSGANKSNTFYSECTTAMGTPEPGASKDVGSYFSFFKNGDTWTRTERSRNASVQLDTIAVREREVHPASLRGMESEESLASRRGDRSQSVSPEASSSYIVRTRKVTTSSEPVDQVVVTTGKPTGKRRSQSVSIMGRREEEWASVKPLHVRKQSSREAGVVFEMVRHSEEELPRGSAESVQELVRRS</sequence>
<feature type="transmembrane region" description="Helical" evidence="7">
    <location>
        <begin position="59"/>
        <end position="84"/>
    </location>
</feature>
<feature type="transmembrane region" description="Helical" evidence="7">
    <location>
        <begin position="104"/>
        <end position="126"/>
    </location>
</feature>
<dbReference type="InterPro" id="IPR049326">
    <property type="entry name" value="Rhodopsin_dom_fungi"/>
</dbReference>
<evidence type="ECO:0000313" key="9">
    <source>
        <dbReference type="EMBL" id="PSK60573.1"/>
    </source>
</evidence>
<feature type="transmembrane region" description="Helical" evidence="7">
    <location>
        <begin position="178"/>
        <end position="208"/>
    </location>
</feature>
<evidence type="ECO:0000259" key="8">
    <source>
        <dbReference type="Pfam" id="PF20684"/>
    </source>
</evidence>
<dbReference type="PANTHER" id="PTHR33048">
    <property type="entry name" value="PTH11-LIKE INTEGRAL MEMBRANE PROTEIN (AFU_ORTHOLOGUE AFUA_5G11245)"/>
    <property type="match status" value="1"/>
</dbReference>
<feature type="transmembrane region" description="Helical" evidence="7">
    <location>
        <begin position="133"/>
        <end position="158"/>
    </location>
</feature>
<dbReference type="Pfam" id="PF20684">
    <property type="entry name" value="Fung_rhodopsin"/>
    <property type="match status" value="1"/>
</dbReference>
<reference evidence="9 10" key="1">
    <citation type="submission" date="2017-05" db="EMBL/GenBank/DDBJ databases">
        <title>Draft genome sequence of Elsinoe australis.</title>
        <authorList>
            <person name="Cheng Q."/>
        </authorList>
    </citation>
    <scope>NUCLEOTIDE SEQUENCE [LARGE SCALE GENOMIC DNA]</scope>
    <source>
        <strain evidence="9 10">NL1</strain>
    </source>
</reference>
<evidence type="ECO:0000256" key="5">
    <source>
        <dbReference type="ARBA" id="ARBA00038359"/>
    </source>
</evidence>
<feature type="region of interest" description="Disordered" evidence="6">
    <location>
        <begin position="479"/>
        <end position="499"/>
    </location>
</feature>
<feature type="transmembrane region" description="Helical" evidence="7">
    <location>
        <begin position="220"/>
        <end position="238"/>
    </location>
</feature>
<dbReference type="InterPro" id="IPR052337">
    <property type="entry name" value="SAT4-like"/>
</dbReference>
<gene>
    <name evidence="9" type="ORF">B9Z65_723</name>
</gene>
<dbReference type="PANTHER" id="PTHR33048:SF167">
    <property type="entry name" value="INTEGRAL MEMBRANE PROTEIN"/>
    <property type="match status" value="1"/>
</dbReference>
<evidence type="ECO:0000313" key="10">
    <source>
        <dbReference type="Proteomes" id="UP000243723"/>
    </source>
</evidence>